<organism evidence="2 3">
    <name type="scientific">Salipaludibacillus neizhouensis</name>
    <dbReference type="NCBI Taxonomy" id="885475"/>
    <lineage>
        <taxon>Bacteria</taxon>
        <taxon>Bacillati</taxon>
        <taxon>Bacillota</taxon>
        <taxon>Bacilli</taxon>
        <taxon>Bacillales</taxon>
        <taxon>Bacillaceae</taxon>
    </lineage>
</organism>
<dbReference type="AlphaFoldDB" id="A0A3A9KUS5"/>
<protein>
    <recommendedName>
        <fullName evidence="1">DUF8042 domain-containing protein</fullName>
    </recommendedName>
</protein>
<name>A0A3A9KUS5_9BACI</name>
<comment type="caution">
    <text evidence="2">The sequence shown here is derived from an EMBL/GenBank/DDBJ whole genome shotgun (WGS) entry which is preliminary data.</text>
</comment>
<gene>
    <name evidence="2" type="ORF">CR203_07600</name>
</gene>
<dbReference type="EMBL" id="PDOE01000002">
    <property type="protein sequence ID" value="RKL68336.1"/>
    <property type="molecule type" value="Genomic_DNA"/>
</dbReference>
<evidence type="ECO:0000259" key="1">
    <source>
        <dbReference type="Pfam" id="PF26154"/>
    </source>
</evidence>
<accession>A0A3A9KUS5</accession>
<dbReference type="Pfam" id="PF26154">
    <property type="entry name" value="DUF8042"/>
    <property type="match status" value="1"/>
</dbReference>
<dbReference type="OrthoDB" id="1683192at2"/>
<sequence length="116" mass="13331">MKQLIIETKKSLLEYIPRLIQGSESIGEALQSGEQYKAMKQLPDLFEGIQWITSALKGIEKNHYSFNINTAELNGNLKEMEDALKNQDFVLLADLLEYEISPILEDWLNKIEAFKV</sequence>
<keyword evidence="3" id="KW-1185">Reference proteome</keyword>
<dbReference type="RefSeq" id="WP_110938676.1">
    <property type="nucleotide sequence ID" value="NZ_KZ614147.1"/>
</dbReference>
<proteinExistence type="predicted"/>
<reference evidence="2 3" key="1">
    <citation type="submission" date="2017-10" db="EMBL/GenBank/DDBJ databases">
        <title>Bacillus sp. nov., a halophilic bacterium isolated from a Keqin Lake.</title>
        <authorList>
            <person name="Wang H."/>
        </authorList>
    </citation>
    <scope>NUCLEOTIDE SEQUENCE [LARGE SCALE GENOMIC DNA]</scope>
    <source>
        <strain evidence="2 3">KCTC 13187</strain>
    </source>
</reference>
<evidence type="ECO:0000313" key="3">
    <source>
        <dbReference type="Proteomes" id="UP000281498"/>
    </source>
</evidence>
<evidence type="ECO:0000313" key="2">
    <source>
        <dbReference type="EMBL" id="RKL68336.1"/>
    </source>
</evidence>
<feature type="domain" description="DUF8042" evidence="1">
    <location>
        <begin position="10"/>
        <end position="113"/>
    </location>
</feature>
<dbReference type="InterPro" id="IPR058355">
    <property type="entry name" value="DUF8042"/>
</dbReference>
<dbReference type="Proteomes" id="UP000281498">
    <property type="component" value="Unassembled WGS sequence"/>
</dbReference>